<keyword evidence="1" id="KW-0812">Transmembrane</keyword>
<evidence type="ECO:0000256" key="1">
    <source>
        <dbReference type="SAM" id="Phobius"/>
    </source>
</evidence>
<dbReference type="EMBL" id="KV426073">
    <property type="protein sequence ID" value="KZV89448.1"/>
    <property type="molecule type" value="Genomic_DNA"/>
</dbReference>
<keyword evidence="1" id="KW-1133">Transmembrane helix</keyword>
<name>A0A165FS61_EXIGL</name>
<keyword evidence="1" id="KW-0472">Membrane</keyword>
<sequence length="174" mass="19423">MIGVNILWAGNLAQLALDRWGQPVKREDGTEVLELRPLWQRGTLAALSVGVGVTVTSIVFVARSRNVTRILLRHGPTRAESSVLIQAPGTTKNGGRVFSQDACTLSQARAEDEMAIHVRGLALPFWPYLLRFKNSEIPGVDLTASAWERRRAFMSEWDGKQYTIRRVSGVVRQR</sequence>
<dbReference type="OrthoDB" id="2607755at2759"/>
<proteinExistence type="predicted"/>
<evidence type="ECO:0000313" key="2">
    <source>
        <dbReference type="EMBL" id="KZV89448.1"/>
    </source>
</evidence>
<dbReference type="AlphaFoldDB" id="A0A165FS61"/>
<reference evidence="2 3" key="1">
    <citation type="journal article" date="2016" name="Mol. Biol. Evol.">
        <title>Comparative Genomics of Early-Diverging Mushroom-Forming Fungi Provides Insights into the Origins of Lignocellulose Decay Capabilities.</title>
        <authorList>
            <person name="Nagy L.G."/>
            <person name="Riley R."/>
            <person name="Tritt A."/>
            <person name="Adam C."/>
            <person name="Daum C."/>
            <person name="Floudas D."/>
            <person name="Sun H."/>
            <person name="Yadav J.S."/>
            <person name="Pangilinan J."/>
            <person name="Larsson K.H."/>
            <person name="Matsuura K."/>
            <person name="Barry K."/>
            <person name="Labutti K."/>
            <person name="Kuo R."/>
            <person name="Ohm R.A."/>
            <person name="Bhattacharya S.S."/>
            <person name="Shirouzu T."/>
            <person name="Yoshinaga Y."/>
            <person name="Martin F.M."/>
            <person name="Grigoriev I.V."/>
            <person name="Hibbett D.S."/>
        </authorList>
    </citation>
    <scope>NUCLEOTIDE SEQUENCE [LARGE SCALE GENOMIC DNA]</scope>
    <source>
        <strain evidence="2 3">HHB12029</strain>
    </source>
</reference>
<keyword evidence="3" id="KW-1185">Reference proteome</keyword>
<feature type="transmembrane region" description="Helical" evidence="1">
    <location>
        <begin position="43"/>
        <end position="62"/>
    </location>
</feature>
<gene>
    <name evidence="2" type="ORF">EXIGLDRAFT_721468</name>
</gene>
<protein>
    <submittedName>
        <fullName evidence="2">Uncharacterized protein</fullName>
    </submittedName>
</protein>
<dbReference type="Proteomes" id="UP000077266">
    <property type="component" value="Unassembled WGS sequence"/>
</dbReference>
<accession>A0A165FS61</accession>
<dbReference type="InParanoid" id="A0A165FS61"/>
<evidence type="ECO:0000313" key="3">
    <source>
        <dbReference type="Proteomes" id="UP000077266"/>
    </source>
</evidence>
<organism evidence="2 3">
    <name type="scientific">Exidia glandulosa HHB12029</name>
    <dbReference type="NCBI Taxonomy" id="1314781"/>
    <lineage>
        <taxon>Eukaryota</taxon>
        <taxon>Fungi</taxon>
        <taxon>Dikarya</taxon>
        <taxon>Basidiomycota</taxon>
        <taxon>Agaricomycotina</taxon>
        <taxon>Agaricomycetes</taxon>
        <taxon>Auriculariales</taxon>
        <taxon>Exidiaceae</taxon>
        <taxon>Exidia</taxon>
    </lineage>
</organism>